<feature type="compositionally biased region" description="Polar residues" evidence="1">
    <location>
        <begin position="1"/>
        <end position="14"/>
    </location>
</feature>
<feature type="region of interest" description="Disordered" evidence="1">
    <location>
        <begin position="1"/>
        <end position="27"/>
    </location>
</feature>
<keyword evidence="4" id="KW-1185">Reference proteome</keyword>
<proteinExistence type="predicted"/>
<gene>
    <name evidence="3" type="ORF">OEZ60_00170</name>
</gene>
<dbReference type="RefSeq" id="WP_263331994.1">
    <property type="nucleotide sequence ID" value="NZ_JAOVQO010000001.1"/>
</dbReference>
<feature type="domain" description="Hedgehog/Intein (Hint)" evidence="2">
    <location>
        <begin position="38"/>
        <end position="169"/>
    </location>
</feature>
<organism evidence="3 4">
    <name type="scientific">Albidovulum salinarum</name>
    <dbReference type="NCBI Taxonomy" id="2984153"/>
    <lineage>
        <taxon>Bacteria</taxon>
        <taxon>Pseudomonadati</taxon>
        <taxon>Pseudomonadota</taxon>
        <taxon>Alphaproteobacteria</taxon>
        <taxon>Rhodobacterales</taxon>
        <taxon>Paracoccaceae</taxon>
        <taxon>Albidovulum</taxon>
    </lineage>
</organism>
<protein>
    <submittedName>
        <fullName evidence="3">Hint domain-containing protein</fullName>
    </submittedName>
</protein>
<dbReference type="Proteomes" id="UP001209535">
    <property type="component" value="Unassembled WGS sequence"/>
</dbReference>
<accession>A0ABT2WXL8</accession>
<dbReference type="EMBL" id="JAOVQO010000001">
    <property type="protein sequence ID" value="MCU9846418.1"/>
    <property type="molecule type" value="Genomic_DNA"/>
</dbReference>
<reference evidence="3 4" key="1">
    <citation type="submission" date="2022-10" db="EMBL/GenBank/DDBJ databases">
        <title>Defluviimonas sp. nov., isolated from ocean surface sediments.</title>
        <authorList>
            <person name="He W."/>
            <person name="Wang L."/>
            <person name="Zhang D.-F."/>
        </authorList>
    </citation>
    <scope>NUCLEOTIDE SEQUENCE [LARGE SCALE GENOMIC DNA]</scope>
    <source>
        <strain evidence="3 4">WL0024</strain>
    </source>
</reference>
<sequence>MDNDGKTNSASGKSGTPGAVRRGAGRHAPREPILWTLPGFCRNARVATDFGDLPIEALRRRDPLRTVQGSLAHVAWVDRIHLDEEFLRANPDALPVLIPAGALGPGRPRSDLRVSPHQKINAGTGEFRPDFRMARDLTDRPGIMRSPETLVTYHVFHCGAPVSVLIEGIGVSTSP</sequence>
<evidence type="ECO:0000313" key="3">
    <source>
        <dbReference type="EMBL" id="MCU9846418.1"/>
    </source>
</evidence>
<name>A0ABT2WXL8_9RHOB</name>
<comment type="caution">
    <text evidence="3">The sequence shown here is derived from an EMBL/GenBank/DDBJ whole genome shotgun (WGS) entry which is preliminary data.</text>
</comment>
<evidence type="ECO:0000256" key="1">
    <source>
        <dbReference type="SAM" id="MobiDB-lite"/>
    </source>
</evidence>
<dbReference type="InterPro" id="IPR028992">
    <property type="entry name" value="Hedgehog/Intein_dom"/>
</dbReference>
<evidence type="ECO:0000259" key="2">
    <source>
        <dbReference type="Pfam" id="PF13403"/>
    </source>
</evidence>
<evidence type="ECO:0000313" key="4">
    <source>
        <dbReference type="Proteomes" id="UP001209535"/>
    </source>
</evidence>
<dbReference type="Pfam" id="PF13403">
    <property type="entry name" value="Hint_2"/>
    <property type="match status" value="1"/>
</dbReference>